<dbReference type="Proteomes" id="UP000800092">
    <property type="component" value="Unassembled WGS sequence"/>
</dbReference>
<evidence type="ECO:0000313" key="2">
    <source>
        <dbReference type="EMBL" id="KAF2238866.1"/>
    </source>
</evidence>
<name>A0A6A6HL69_VIRVR</name>
<feature type="compositionally biased region" description="Low complexity" evidence="1">
    <location>
        <begin position="212"/>
        <end position="223"/>
    </location>
</feature>
<feature type="region of interest" description="Disordered" evidence="1">
    <location>
        <begin position="1"/>
        <end position="22"/>
    </location>
</feature>
<gene>
    <name evidence="2" type="ORF">EV356DRAFT_504190</name>
</gene>
<keyword evidence="3" id="KW-1185">Reference proteome</keyword>
<dbReference type="OrthoDB" id="860at2759"/>
<sequence>MKVQNNQEAASASSSTAGPPEILETRKDWPDFLGIDIRAIKLAAELGFIELESYALRRLFAQHFTHNDPIVALQVIYEKGCIPDRLRDWVVSFMAKPLSYRQSGQTEQFNLDFLQQSLSFAAGMTRLMEESGALREDVRRATTKIMRSSHEESNQMAMVHPASLQPIQQNPSYFHADPSPRGNSISLPPQLWNETMFSPQSGVDPLGRRGSRTPPLSSPRLPSNGYMPAHGSYSGSSRMFDDPLEPRYESRPDCWGRFY</sequence>
<dbReference type="EMBL" id="ML991774">
    <property type="protein sequence ID" value="KAF2238866.1"/>
    <property type="molecule type" value="Genomic_DNA"/>
</dbReference>
<dbReference type="AlphaFoldDB" id="A0A6A6HL69"/>
<reference evidence="2" key="1">
    <citation type="journal article" date="2020" name="Stud. Mycol.">
        <title>101 Dothideomycetes genomes: a test case for predicting lifestyles and emergence of pathogens.</title>
        <authorList>
            <person name="Haridas S."/>
            <person name="Albert R."/>
            <person name="Binder M."/>
            <person name="Bloem J."/>
            <person name="Labutti K."/>
            <person name="Salamov A."/>
            <person name="Andreopoulos B."/>
            <person name="Baker S."/>
            <person name="Barry K."/>
            <person name="Bills G."/>
            <person name="Bluhm B."/>
            <person name="Cannon C."/>
            <person name="Castanera R."/>
            <person name="Culley D."/>
            <person name="Daum C."/>
            <person name="Ezra D."/>
            <person name="Gonzalez J."/>
            <person name="Henrissat B."/>
            <person name="Kuo A."/>
            <person name="Liang C."/>
            <person name="Lipzen A."/>
            <person name="Lutzoni F."/>
            <person name="Magnuson J."/>
            <person name="Mondo S."/>
            <person name="Nolan M."/>
            <person name="Ohm R."/>
            <person name="Pangilinan J."/>
            <person name="Park H.-J."/>
            <person name="Ramirez L."/>
            <person name="Alfaro M."/>
            <person name="Sun H."/>
            <person name="Tritt A."/>
            <person name="Yoshinaga Y."/>
            <person name="Zwiers L.-H."/>
            <person name="Turgeon B."/>
            <person name="Goodwin S."/>
            <person name="Spatafora J."/>
            <person name="Crous P."/>
            <person name="Grigoriev I."/>
        </authorList>
    </citation>
    <scope>NUCLEOTIDE SEQUENCE</scope>
    <source>
        <strain evidence="2">Tuck. ex Michener</strain>
    </source>
</reference>
<proteinExistence type="predicted"/>
<evidence type="ECO:0000313" key="3">
    <source>
        <dbReference type="Proteomes" id="UP000800092"/>
    </source>
</evidence>
<feature type="region of interest" description="Disordered" evidence="1">
    <location>
        <begin position="196"/>
        <end position="244"/>
    </location>
</feature>
<evidence type="ECO:0000256" key="1">
    <source>
        <dbReference type="SAM" id="MobiDB-lite"/>
    </source>
</evidence>
<organism evidence="2 3">
    <name type="scientific">Viridothelium virens</name>
    <name type="common">Speckled blister lichen</name>
    <name type="synonym">Trypethelium virens</name>
    <dbReference type="NCBI Taxonomy" id="1048519"/>
    <lineage>
        <taxon>Eukaryota</taxon>
        <taxon>Fungi</taxon>
        <taxon>Dikarya</taxon>
        <taxon>Ascomycota</taxon>
        <taxon>Pezizomycotina</taxon>
        <taxon>Dothideomycetes</taxon>
        <taxon>Dothideomycetes incertae sedis</taxon>
        <taxon>Trypetheliales</taxon>
        <taxon>Trypetheliaceae</taxon>
        <taxon>Viridothelium</taxon>
    </lineage>
</organism>
<accession>A0A6A6HL69</accession>
<protein>
    <submittedName>
        <fullName evidence="2">Uncharacterized protein</fullName>
    </submittedName>
</protein>